<dbReference type="EMBL" id="OZ034822">
    <property type="protein sequence ID" value="CAL1413177.1"/>
    <property type="molecule type" value="Genomic_DNA"/>
</dbReference>
<feature type="region of interest" description="Disordered" evidence="2">
    <location>
        <begin position="240"/>
        <end position="292"/>
    </location>
</feature>
<dbReference type="GO" id="GO:0003676">
    <property type="term" value="F:nucleic acid binding"/>
    <property type="evidence" value="ECO:0007669"/>
    <property type="project" value="InterPro"/>
</dbReference>
<feature type="region of interest" description="Disordered" evidence="2">
    <location>
        <begin position="311"/>
        <end position="358"/>
    </location>
</feature>
<dbReference type="Pfam" id="PF13976">
    <property type="entry name" value="gag_pre-integrs"/>
    <property type="match status" value="1"/>
</dbReference>
<dbReference type="Gene3D" id="3.30.420.10">
    <property type="entry name" value="Ribonuclease H-like superfamily/Ribonuclease H"/>
    <property type="match status" value="1"/>
</dbReference>
<name>A0AAV2GRT1_9ROSI</name>
<evidence type="ECO:0000313" key="4">
    <source>
        <dbReference type="EMBL" id="CAL1413177.1"/>
    </source>
</evidence>
<dbReference type="Pfam" id="PF22936">
    <property type="entry name" value="Pol_BBD"/>
    <property type="match status" value="1"/>
</dbReference>
<dbReference type="AlphaFoldDB" id="A0AAV2GRT1"/>
<dbReference type="InterPro" id="IPR001584">
    <property type="entry name" value="Integrase_cat-core"/>
</dbReference>
<organism evidence="4 5">
    <name type="scientific">Linum trigynum</name>
    <dbReference type="NCBI Taxonomy" id="586398"/>
    <lineage>
        <taxon>Eukaryota</taxon>
        <taxon>Viridiplantae</taxon>
        <taxon>Streptophyta</taxon>
        <taxon>Embryophyta</taxon>
        <taxon>Tracheophyta</taxon>
        <taxon>Spermatophyta</taxon>
        <taxon>Magnoliopsida</taxon>
        <taxon>eudicotyledons</taxon>
        <taxon>Gunneridae</taxon>
        <taxon>Pentapetalae</taxon>
        <taxon>rosids</taxon>
        <taxon>fabids</taxon>
        <taxon>Malpighiales</taxon>
        <taxon>Linaceae</taxon>
        <taxon>Linum</taxon>
    </lineage>
</organism>
<evidence type="ECO:0000313" key="5">
    <source>
        <dbReference type="Proteomes" id="UP001497516"/>
    </source>
</evidence>
<feature type="region of interest" description="Disordered" evidence="2">
    <location>
        <begin position="1"/>
        <end position="25"/>
    </location>
</feature>
<keyword evidence="1" id="KW-0378">Hydrolase</keyword>
<evidence type="ECO:0000256" key="2">
    <source>
        <dbReference type="SAM" id="MobiDB-lite"/>
    </source>
</evidence>
<dbReference type="Pfam" id="PF14244">
    <property type="entry name" value="Retrotran_gag_3"/>
    <property type="match status" value="1"/>
</dbReference>
<dbReference type="InterPro" id="IPR054722">
    <property type="entry name" value="PolX-like_BBD"/>
</dbReference>
<dbReference type="InterPro" id="IPR012337">
    <property type="entry name" value="RNaseH-like_sf"/>
</dbReference>
<keyword evidence="1" id="KW-0645">Protease</keyword>
<protein>
    <recommendedName>
        <fullName evidence="3">Integrase catalytic domain-containing protein</fullName>
    </recommendedName>
</protein>
<sequence>MSGEDHSSFTGETPPSKSSGSGGSGSHLDALSPLFIHQSDSTGHLHVSSLLTPTNYSEWALEMTDALVTKHKLGFVDGSTPRPAAGVAELGQWIRCDALVKGWLRTAMDPEVRSSVMHAKTAQEIWEDLRDRFSKGNLTRVYELRRHISHLQQEKQTVSGFYTQLRKNWEETQSILPPPLCACGRRSRDQNESLRLLDFLLGLDDSFATVRSQILSMTPVPTLPEAFRIVHNDEQQRLLTQSRKVAPEAAAFASRSEPEKRGGDQRDQRGGRDGGSSARDRSSSDRDRDRPVCSHCQKVGHVRETCYELIGWPPRDKTGDRGERGERGTSRRGRGREGSRSREPHASQAAADSSPASGFTAQQLDQLKQLFGHSFVGPSEPISNMAGTFSSSFESEWLIDSGCNEHITMDDSVFSSYESDMPSAPVRIPDGSSIPVKRIGSVKLDAGLSLGRVLHVPEFRCNLLSVSRLCQEHNVALIFLGDFCVIQDLDSKNVIGKGEIREGLYYLRLFGCRTARAHAVVKNGVISAGLWHARLGHPSQAKMELLGRTIPFSHSPHAVCHPCSRAKQVRTPFPIRSIRTTACFELLHMDIWGGYQTASFSGAHYFLTIVDDFSRAVWVYLLRFKSEVCRYVQMFCQLVATQFGCQVRRIQADNGLEFQSAALQRYYEQHGIVLHTSCTDTPQQNGVVERKHRHLLDTARALRFQASLPIRFWGCRHHILSGTFMLVIYIHKQLIVASQ</sequence>
<dbReference type="Pfam" id="PF00665">
    <property type="entry name" value="rve"/>
    <property type="match status" value="1"/>
</dbReference>
<dbReference type="PANTHER" id="PTHR42648:SF31">
    <property type="entry name" value="RNA-DIRECTED DNA POLYMERASE"/>
    <property type="match status" value="1"/>
</dbReference>
<dbReference type="SUPFAM" id="SSF53098">
    <property type="entry name" value="Ribonuclease H-like"/>
    <property type="match status" value="1"/>
</dbReference>
<evidence type="ECO:0000256" key="1">
    <source>
        <dbReference type="ARBA" id="ARBA00022670"/>
    </source>
</evidence>
<dbReference type="GO" id="GO:0006508">
    <property type="term" value="P:proteolysis"/>
    <property type="evidence" value="ECO:0007669"/>
    <property type="project" value="UniProtKB-KW"/>
</dbReference>
<dbReference type="GO" id="GO:0008233">
    <property type="term" value="F:peptidase activity"/>
    <property type="evidence" value="ECO:0007669"/>
    <property type="project" value="UniProtKB-KW"/>
</dbReference>
<feature type="domain" description="Integrase catalytic" evidence="3">
    <location>
        <begin position="570"/>
        <end position="695"/>
    </location>
</feature>
<evidence type="ECO:0000259" key="3">
    <source>
        <dbReference type="PROSITE" id="PS50994"/>
    </source>
</evidence>
<proteinExistence type="predicted"/>
<dbReference type="GO" id="GO:0015074">
    <property type="term" value="P:DNA integration"/>
    <property type="evidence" value="ECO:0007669"/>
    <property type="project" value="InterPro"/>
</dbReference>
<keyword evidence="5" id="KW-1185">Reference proteome</keyword>
<dbReference type="PANTHER" id="PTHR42648">
    <property type="entry name" value="TRANSPOSASE, PUTATIVE-RELATED"/>
    <property type="match status" value="1"/>
</dbReference>
<reference evidence="4 5" key="1">
    <citation type="submission" date="2024-04" db="EMBL/GenBank/DDBJ databases">
        <authorList>
            <person name="Fracassetti M."/>
        </authorList>
    </citation>
    <scope>NUCLEOTIDE SEQUENCE [LARGE SCALE GENOMIC DNA]</scope>
</reference>
<dbReference type="PROSITE" id="PS50994">
    <property type="entry name" value="INTEGRASE"/>
    <property type="match status" value="1"/>
</dbReference>
<dbReference type="Proteomes" id="UP001497516">
    <property type="component" value="Chromosome 9"/>
</dbReference>
<dbReference type="InterPro" id="IPR036397">
    <property type="entry name" value="RNaseH_sf"/>
</dbReference>
<feature type="compositionally biased region" description="Low complexity" evidence="2">
    <location>
        <begin position="346"/>
        <end position="357"/>
    </location>
</feature>
<feature type="compositionally biased region" description="Basic and acidic residues" evidence="2">
    <location>
        <begin position="256"/>
        <end position="292"/>
    </location>
</feature>
<accession>A0AAV2GRT1</accession>
<gene>
    <name evidence="4" type="ORF">LTRI10_LOCUS52428</name>
</gene>
<dbReference type="InterPro" id="IPR039537">
    <property type="entry name" value="Retrotran_Ty1/copia-like"/>
</dbReference>
<dbReference type="InterPro" id="IPR025724">
    <property type="entry name" value="GAG-pre-integrase_dom"/>
</dbReference>
<dbReference type="InterPro" id="IPR029472">
    <property type="entry name" value="Copia-like_N"/>
</dbReference>
<feature type="compositionally biased region" description="Basic and acidic residues" evidence="2">
    <location>
        <begin position="314"/>
        <end position="345"/>
    </location>
</feature>